<dbReference type="EMBL" id="SOEO01000001">
    <property type="protein sequence ID" value="TDX86147.1"/>
    <property type="molecule type" value="Genomic_DNA"/>
</dbReference>
<name>A0A4R8I880_9FLAO</name>
<proteinExistence type="predicted"/>
<evidence type="ECO:0000313" key="2">
    <source>
        <dbReference type="Proteomes" id="UP000295313"/>
    </source>
</evidence>
<organism evidence="1 2">
    <name type="scientific">Epilithonimonas xixisoli</name>
    <dbReference type="NCBI Taxonomy" id="1476462"/>
    <lineage>
        <taxon>Bacteria</taxon>
        <taxon>Pseudomonadati</taxon>
        <taxon>Bacteroidota</taxon>
        <taxon>Flavobacteriia</taxon>
        <taxon>Flavobacteriales</taxon>
        <taxon>Weeksellaceae</taxon>
        <taxon>Chryseobacterium group</taxon>
        <taxon>Epilithonimonas</taxon>
    </lineage>
</organism>
<dbReference type="OrthoDB" id="1261792at2"/>
<dbReference type="AlphaFoldDB" id="A0A4R8I880"/>
<evidence type="ECO:0000313" key="1">
    <source>
        <dbReference type="EMBL" id="TDX86147.1"/>
    </source>
</evidence>
<comment type="caution">
    <text evidence="1">The sequence shown here is derived from an EMBL/GenBank/DDBJ whole genome shotgun (WGS) entry which is preliminary data.</text>
</comment>
<keyword evidence="2" id="KW-1185">Reference proteome</keyword>
<gene>
    <name evidence="1" type="ORF">B0I22_0256</name>
</gene>
<dbReference type="Proteomes" id="UP000295313">
    <property type="component" value="Unassembled WGS sequence"/>
</dbReference>
<dbReference type="RefSeq" id="WP_133942784.1">
    <property type="nucleotide sequence ID" value="NZ_SOEO01000001.1"/>
</dbReference>
<reference evidence="1 2" key="1">
    <citation type="submission" date="2019-03" db="EMBL/GenBank/DDBJ databases">
        <title>Genomic Encyclopedia of Type Strains, Phase III (KMG-III): the genomes of soil and plant-associated and newly described type strains.</title>
        <authorList>
            <person name="Whitman W."/>
        </authorList>
    </citation>
    <scope>NUCLEOTIDE SEQUENCE [LARGE SCALE GENOMIC DNA]</scope>
    <source>
        <strain evidence="1 2">CGMCC 1.12802</strain>
    </source>
</reference>
<sequence>MKNLSILLILFIHLNIYGQSDLPKLNCEEFDYSINSNTRMNLKFLSLENYNITDKDTIQKDKVKTNENIELNKIFQKKYPNKITEHCINSNYYDRDSITNLTFCDEKTKIKLVDKKANFYIFKIDAFEVNNYLLFNTDNEVIYTINNFPQILENGKVVIDAGFEYGGYNVINYYVFEKKELKYFEFIVPMYYHLQNLKLLKSFNYKTKVIGDFIRYDYKEVPNKEGFGKKYEYDKNKYCRKLIMIF</sequence>
<accession>A0A4R8I880</accession>
<protein>
    <submittedName>
        <fullName evidence="1">Uncharacterized protein</fullName>
    </submittedName>
</protein>